<gene>
    <name evidence="3" type="ORF">JG559_03910</name>
</gene>
<dbReference type="GO" id="GO:0016491">
    <property type="term" value="F:oxidoreductase activity"/>
    <property type="evidence" value="ECO:0007669"/>
    <property type="project" value="UniProtKB-KW"/>
</dbReference>
<dbReference type="EMBL" id="CP068242">
    <property type="protein sequence ID" value="QQV79637.1"/>
    <property type="molecule type" value="Genomic_DNA"/>
</dbReference>
<reference evidence="3" key="1">
    <citation type="submission" date="2021-01" db="EMBL/GenBank/DDBJ databases">
        <title>Enterococcus.</title>
        <authorList>
            <person name="Du X."/>
            <person name="Wang N."/>
        </authorList>
    </citation>
    <scope>NUCLEOTIDE SEQUENCE [LARGE SCALE GENOMIC DNA]</scope>
    <source>
        <strain evidence="3">T90-2</strain>
    </source>
</reference>
<keyword evidence="2" id="KW-0560">Oxidoreductase</keyword>
<dbReference type="PANTHER" id="PTHR11091:SF0">
    <property type="entry name" value="MALATE DEHYDROGENASE"/>
    <property type="match status" value="1"/>
</dbReference>
<evidence type="ECO:0000256" key="2">
    <source>
        <dbReference type="ARBA" id="ARBA00023002"/>
    </source>
</evidence>
<sequence length="114" mass="12905">MAIMAWVNLFCNEALVAAVDLAKESGLAYVGVSQTSHSGTLSYYVKKRRNKAWLLFRCVNLIQWWYRLVVQAIIFGTNPIAFAAPRAGHEPVVFDMATTVQAWGKNFRCTFKRC</sequence>
<organism evidence="3">
    <name type="scientific">Enterococcus faecalis</name>
    <name type="common">Streptococcus faecalis</name>
    <dbReference type="NCBI Taxonomy" id="1351"/>
    <lineage>
        <taxon>Bacteria</taxon>
        <taxon>Bacillati</taxon>
        <taxon>Bacillota</taxon>
        <taxon>Bacilli</taxon>
        <taxon>Lactobacillales</taxon>
        <taxon>Enterococcaceae</taxon>
        <taxon>Enterococcus</taxon>
    </lineage>
</organism>
<comment type="similarity">
    <text evidence="1">Belongs to the LDH2/MDH2 oxidoreductase family.</text>
</comment>
<dbReference type="Gene3D" id="3.30.1370.60">
    <property type="entry name" value="Hypothetical oxidoreductase yiak, domain 2"/>
    <property type="match status" value="1"/>
</dbReference>
<dbReference type="InterPro" id="IPR003767">
    <property type="entry name" value="Malate/L-lactate_DH-like"/>
</dbReference>
<dbReference type="SUPFAM" id="SSF89733">
    <property type="entry name" value="L-sulfolactate dehydrogenase-like"/>
    <property type="match status" value="1"/>
</dbReference>
<protein>
    <submittedName>
        <fullName evidence="3">Ldh family oxidoreductase</fullName>
    </submittedName>
</protein>
<evidence type="ECO:0000256" key="1">
    <source>
        <dbReference type="ARBA" id="ARBA00006056"/>
    </source>
</evidence>
<dbReference type="InterPro" id="IPR036111">
    <property type="entry name" value="Mal/L-sulfo/L-lacto_DH-like_sf"/>
</dbReference>
<evidence type="ECO:0000313" key="3">
    <source>
        <dbReference type="EMBL" id="QQV79637.1"/>
    </source>
</evidence>
<name>A0A974NZ68_ENTFL</name>
<dbReference type="InterPro" id="IPR043143">
    <property type="entry name" value="Mal/L-sulf/L-lact_DH-like_NADP"/>
</dbReference>
<accession>A0A974NZ68</accession>
<dbReference type="PANTHER" id="PTHR11091">
    <property type="entry name" value="OXIDOREDUCTASE-RELATED"/>
    <property type="match status" value="1"/>
</dbReference>
<proteinExistence type="inferred from homology"/>
<dbReference type="AlphaFoldDB" id="A0A974NZ68"/>
<dbReference type="Pfam" id="PF02615">
    <property type="entry name" value="Ldh_2"/>
    <property type="match status" value="1"/>
</dbReference>